<reference evidence="3" key="1">
    <citation type="submission" date="2024-07" db="EMBL/GenBank/DDBJ databases">
        <title>Two chromosome-level genome assemblies of Korean endemic species Abeliophyllum distichum and Forsythia ovata (Oleaceae).</title>
        <authorList>
            <person name="Jang H."/>
        </authorList>
    </citation>
    <scope>NUCLEOTIDE SEQUENCE [LARGE SCALE GENOMIC DNA]</scope>
</reference>
<evidence type="ECO:0000256" key="1">
    <source>
        <dbReference type="SAM" id="MobiDB-lite"/>
    </source>
</evidence>
<organism evidence="2 3">
    <name type="scientific">Abeliophyllum distichum</name>
    <dbReference type="NCBI Taxonomy" id="126358"/>
    <lineage>
        <taxon>Eukaryota</taxon>
        <taxon>Viridiplantae</taxon>
        <taxon>Streptophyta</taxon>
        <taxon>Embryophyta</taxon>
        <taxon>Tracheophyta</taxon>
        <taxon>Spermatophyta</taxon>
        <taxon>Magnoliopsida</taxon>
        <taxon>eudicotyledons</taxon>
        <taxon>Gunneridae</taxon>
        <taxon>Pentapetalae</taxon>
        <taxon>asterids</taxon>
        <taxon>lamiids</taxon>
        <taxon>Lamiales</taxon>
        <taxon>Oleaceae</taxon>
        <taxon>Forsythieae</taxon>
        <taxon>Abeliophyllum</taxon>
    </lineage>
</organism>
<dbReference type="Proteomes" id="UP001604336">
    <property type="component" value="Unassembled WGS sequence"/>
</dbReference>
<feature type="region of interest" description="Disordered" evidence="1">
    <location>
        <begin position="37"/>
        <end position="57"/>
    </location>
</feature>
<evidence type="ECO:0000313" key="2">
    <source>
        <dbReference type="EMBL" id="KAL2497789.1"/>
    </source>
</evidence>
<comment type="caution">
    <text evidence="2">The sequence shown here is derived from an EMBL/GenBank/DDBJ whole genome shotgun (WGS) entry which is preliminary data.</text>
</comment>
<evidence type="ECO:0000313" key="3">
    <source>
        <dbReference type="Proteomes" id="UP001604336"/>
    </source>
</evidence>
<sequence>MNEKYEFIVAMLAKISMSKDKQVEGLHVVSVSEESVLGGRSGGENRTVENGNDTRMNHKLPKIDFSQFCGESPREWVRKANKYYQLHQILEDLRVRIAETYLKEKVDVWFHGFQSSHPNAV</sequence>
<dbReference type="EMBL" id="JBFOLK010000007">
    <property type="protein sequence ID" value="KAL2497789.1"/>
    <property type="molecule type" value="Genomic_DNA"/>
</dbReference>
<gene>
    <name evidence="2" type="ORF">Adt_23339</name>
</gene>
<name>A0ABD1SC90_9LAMI</name>
<proteinExistence type="predicted"/>
<accession>A0ABD1SC90</accession>
<dbReference type="AlphaFoldDB" id="A0ABD1SC90"/>
<keyword evidence="3" id="KW-1185">Reference proteome</keyword>
<protein>
    <submittedName>
        <fullName evidence="2">Uncharacterized protein</fullName>
    </submittedName>
</protein>